<dbReference type="Pfam" id="PF06853">
    <property type="entry name" value="DUF1249"/>
    <property type="match status" value="1"/>
</dbReference>
<dbReference type="OrthoDB" id="9793663at2"/>
<protein>
    <recommendedName>
        <fullName evidence="3">Dehydrogenase</fullName>
    </recommendedName>
</protein>
<dbReference type="PANTHER" id="PTHR38774:SF1">
    <property type="entry name" value="CYTOPLASMIC PROTEIN"/>
    <property type="match status" value="1"/>
</dbReference>
<dbReference type="Proteomes" id="UP000268033">
    <property type="component" value="Unassembled WGS sequence"/>
</dbReference>
<evidence type="ECO:0000313" key="2">
    <source>
        <dbReference type="Proteomes" id="UP000268033"/>
    </source>
</evidence>
<keyword evidence="2" id="KW-1185">Reference proteome</keyword>
<dbReference type="PANTHER" id="PTHR38774">
    <property type="entry name" value="CYTOPLASMIC PROTEIN-RELATED"/>
    <property type="match status" value="1"/>
</dbReference>
<evidence type="ECO:0008006" key="3">
    <source>
        <dbReference type="Google" id="ProtNLM"/>
    </source>
</evidence>
<dbReference type="AlphaFoldDB" id="A0A3N1PNN8"/>
<dbReference type="InterPro" id="IPR009659">
    <property type="entry name" value="DUF1249"/>
</dbReference>
<dbReference type="STRING" id="584787.GCA_001247655_00082"/>
<name>A0A3N1PNN8_9GAMM</name>
<gene>
    <name evidence="1" type="ORF">EDC28_103335</name>
</gene>
<reference evidence="1 2" key="1">
    <citation type="submission" date="2018-11" db="EMBL/GenBank/DDBJ databases">
        <title>Genomic Encyclopedia of Type Strains, Phase IV (KMG-IV): sequencing the most valuable type-strain genomes for metagenomic binning, comparative biology and taxonomic classification.</title>
        <authorList>
            <person name="Goeker M."/>
        </authorList>
    </citation>
    <scope>NUCLEOTIDE SEQUENCE [LARGE SCALE GENOMIC DNA]</scope>
    <source>
        <strain evidence="1 2">DSM 21945</strain>
    </source>
</reference>
<evidence type="ECO:0000313" key="1">
    <source>
        <dbReference type="EMBL" id="ROQ28741.1"/>
    </source>
</evidence>
<dbReference type="EMBL" id="RJUL01000003">
    <property type="protein sequence ID" value="ROQ28741.1"/>
    <property type="molecule type" value="Genomic_DNA"/>
</dbReference>
<dbReference type="RefSeq" id="WP_050657165.1">
    <property type="nucleotide sequence ID" value="NZ_JBLXAC010000001.1"/>
</dbReference>
<accession>A0A3N1PNN8</accession>
<organism evidence="1 2">
    <name type="scientific">Gallaecimonas pentaromativorans</name>
    <dbReference type="NCBI Taxonomy" id="584787"/>
    <lineage>
        <taxon>Bacteria</taxon>
        <taxon>Pseudomonadati</taxon>
        <taxon>Pseudomonadota</taxon>
        <taxon>Gammaproteobacteria</taxon>
        <taxon>Enterobacterales</taxon>
        <taxon>Gallaecimonadaceae</taxon>
        <taxon>Gallaecimonas</taxon>
    </lineage>
</organism>
<comment type="caution">
    <text evidence="1">The sequence shown here is derived from an EMBL/GenBank/DDBJ whole genome shotgun (WGS) entry which is preliminary data.</text>
</comment>
<sequence length="148" mass="17206">MAVKKKGYRPSLRALHTTCEHNYAALMKLARRLNNVGDSVSYQVGHSQRYRLRLDEDFPYTSTISIEQQGGLPHYLKALMMVRLYHDVRMAEVCASQHFSRLAPRYPYPNDKMHLPDEKMQVNLFLTEWLKLCLKDGRSSSDFLASLQ</sequence>
<proteinExistence type="predicted"/>